<keyword evidence="1" id="KW-0436">Ligase</keyword>
<dbReference type="InterPro" id="IPR050580">
    <property type="entry name" value="2H_phosphoesterase_YjcG-like"/>
</dbReference>
<dbReference type="Proteomes" id="UP000315215">
    <property type="component" value="Chromosome"/>
</dbReference>
<dbReference type="EMBL" id="CP041666">
    <property type="protein sequence ID" value="QDP41067.1"/>
    <property type="molecule type" value="Genomic_DNA"/>
</dbReference>
<dbReference type="InterPro" id="IPR009097">
    <property type="entry name" value="Cyclic_Pdiesterase"/>
</dbReference>
<dbReference type="PANTHER" id="PTHR40037:SF1">
    <property type="entry name" value="PHOSPHOESTERASE SAOUHSC_00951-RELATED"/>
    <property type="match status" value="1"/>
</dbReference>
<organism evidence="1 2">
    <name type="scientific">Radiobacillus deserti</name>
    <dbReference type="NCBI Taxonomy" id="2594883"/>
    <lineage>
        <taxon>Bacteria</taxon>
        <taxon>Bacillati</taxon>
        <taxon>Bacillota</taxon>
        <taxon>Bacilli</taxon>
        <taxon>Bacillales</taxon>
        <taxon>Bacillaceae</taxon>
        <taxon>Radiobacillus</taxon>
    </lineage>
</organism>
<evidence type="ECO:0000313" key="1">
    <source>
        <dbReference type="EMBL" id="QDP41067.1"/>
    </source>
</evidence>
<proteinExistence type="predicted"/>
<dbReference type="SUPFAM" id="SSF55144">
    <property type="entry name" value="LigT-like"/>
    <property type="match status" value="1"/>
</dbReference>
<dbReference type="KEGG" id="aqt:FN924_13215"/>
<name>A0A516KI45_9BACI</name>
<dbReference type="GO" id="GO:0016874">
    <property type="term" value="F:ligase activity"/>
    <property type="evidence" value="ECO:0007669"/>
    <property type="project" value="UniProtKB-KW"/>
</dbReference>
<protein>
    <submittedName>
        <fullName evidence="1">2'-5' RNA ligase family protein</fullName>
    </submittedName>
</protein>
<accession>A0A516KI45</accession>
<dbReference type="Pfam" id="PF13563">
    <property type="entry name" value="2_5_RNA_ligase2"/>
    <property type="match status" value="1"/>
</dbReference>
<sequence length="202" mass="23374">MVKGIGAPCNRGWYGYKKTKGAYCTYRGWGPTLITRSICVFPKFVNMNRIEKWREKYDTLFGKINPHVTLVFPFKSELDKESLETHVRDILDGVNPFIIELNGVSRTDDNLLYLTVGKGVEELVEIHDRLYSRVLQPFLRKDLPYNPHVTIGRLDSKQALEEAYRDVRSEFESTQTLVRELAVEIIEEDETSNIEFIINIGL</sequence>
<reference evidence="1 2" key="1">
    <citation type="submission" date="2019-07" db="EMBL/GenBank/DDBJ databases">
        <authorList>
            <person name="Li J."/>
        </authorList>
    </citation>
    <scope>NUCLEOTIDE SEQUENCE [LARGE SCALE GENOMIC DNA]</scope>
    <source>
        <strain evidence="1 2">TKL69</strain>
    </source>
</reference>
<keyword evidence="2" id="KW-1185">Reference proteome</keyword>
<dbReference type="Gene3D" id="3.90.1140.10">
    <property type="entry name" value="Cyclic phosphodiesterase"/>
    <property type="match status" value="1"/>
</dbReference>
<dbReference type="PANTHER" id="PTHR40037">
    <property type="entry name" value="PHOSPHOESTERASE YJCG-RELATED"/>
    <property type="match status" value="1"/>
</dbReference>
<evidence type="ECO:0000313" key="2">
    <source>
        <dbReference type="Proteomes" id="UP000315215"/>
    </source>
</evidence>
<gene>
    <name evidence="1" type="ORF">FN924_13215</name>
</gene>
<dbReference type="AlphaFoldDB" id="A0A516KI45"/>